<protein>
    <submittedName>
        <fullName evidence="1">5230_t:CDS:1</fullName>
    </submittedName>
</protein>
<sequence>MAYKNGGFVEYSDSEIKQMLGRAGRPQFDDSGTAVIMTTNDMKQRYEAFVTGAKDRLESSLHETLHEHINSEICLGTINHVNRAKEWLKSTFLYIRMRSNPQRYDPEFKEGYDWEKRLEGLFLNFDPSKKRYLSGKSHAVQLTNATSSGICMNDIGNLVISEMVTMNNDILRPTSKKEPVVV</sequence>
<evidence type="ECO:0000313" key="2">
    <source>
        <dbReference type="Proteomes" id="UP000789525"/>
    </source>
</evidence>
<reference evidence="1" key="1">
    <citation type="submission" date="2021-06" db="EMBL/GenBank/DDBJ databases">
        <authorList>
            <person name="Kallberg Y."/>
            <person name="Tangrot J."/>
            <person name="Rosling A."/>
        </authorList>
    </citation>
    <scope>NUCLEOTIDE SEQUENCE</scope>
    <source>
        <strain evidence="1">CL356</strain>
    </source>
</reference>
<dbReference type="Proteomes" id="UP000789525">
    <property type="component" value="Unassembled WGS sequence"/>
</dbReference>
<gene>
    <name evidence="1" type="ORF">ACOLOM_LOCUS753</name>
</gene>
<evidence type="ECO:0000313" key="1">
    <source>
        <dbReference type="EMBL" id="CAG8450946.1"/>
    </source>
</evidence>
<proteinExistence type="predicted"/>
<organism evidence="1 2">
    <name type="scientific">Acaulospora colombiana</name>
    <dbReference type="NCBI Taxonomy" id="27376"/>
    <lineage>
        <taxon>Eukaryota</taxon>
        <taxon>Fungi</taxon>
        <taxon>Fungi incertae sedis</taxon>
        <taxon>Mucoromycota</taxon>
        <taxon>Glomeromycotina</taxon>
        <taxon>Glomeromycetes</taxon>
        <taxon>Diversisporales</taxon>
        <taxon>Acaulosporaceae</taxon>
        <taxon>Acaulospora</taxon>
    </lineage>
</organism>
<accession>A0ACA9K3W5</accession>
<dbReference type="EMBL" id="CAJVPT010000807">
    <property type="protein sequence ID" value="CAG8450946.1"/>
    <property type="molecule type" value="Genomic_DNA"/>
</dbReference>
<comment type="caution">
    <text evidence="1">The sequence shown here is derived from an EMBL/GenBank/DDBJ whole genome shotgun (WGS) entry which is preliminary data.</text>
</comment>
<keyword evidence="2" id="KW-1185">Reference proteome</keyword>
<name>A0ACA9K3W5_9GLOM</name>